<dbReference type="GO" id="GO:0031464">
    <property type="term" value="C:Cul4A-RING E3 ubiquitin ligase complex"/>
    <property type="evidence" value="ECO:0007669"/>
    <property type="project" value="TreeGrafter"/>
</dbReference>
<evidence type="ECO:0000313" key="3">
    <source>
        <dbReference type="EMBL" id="CAF0793998.1"/>
    </source>
</evidence>
<dbReference type="PANTHER" id="PTHR46202">
    <property type="entry name" value="DNA EXCISION REPAIR PROTEIN ERCC-8"/>
    <property type="match status" value="1"/>
</dbReference>
<feature type="repeat" description="WD" evidence="1">
    <location>
        <begin position="92"/>
        <end position="134"/>
    </location>
</feature>
<dbReference type="PROSITE" id="PS50294">
    <property type="entry name" value="WD_REPEATS_REGION"/>
    <property type="match status" value="1"/>
</dbReference>
<dbReference type="InterPro" id="IPR036322">
    <property type="entry name" value="WD40_repeat_dom_sf"/>
</dbReference>
<dbReference type="PROSITE" id="PS50082">
    <property type="entry name" value="WD_REPEATS_2"/>
    <property type="match status" value="2"/>
</dbReference>
<dbReference type="Proteomes" id="UP000663829">
    <property type="component" value="Unassembled WGS sequence"/>
</dbReference>
<dbReference type="Pfam" id="PF00400">
    <property type="entry name" value="WD40"/>
    <property type="match status" value="2"/>
</dbReference>
<organism evidence="4 7">
    <name type="scientific">Didymodactylos carnosus</name>
    <dbReference type="NCBI Taxonomy" id="1234261"/>
    <lineage>
        <taxon>Eukaryota</taxon>
        <taxon>Metazoa</taxon>
        <taxon>Spiralia</taxon>
        <taxon>Gnathifera</taxon>
        <taxon>Rotifera</taxon>
        <taxon>Eurotatoria</taxon>
        <taxon>Bdelloidea</taxon>
        <taxon>Philodinida</taxon>
        <taxon>Philodinidae</taxon>
        <taxon>Didymodactylos</taxon>
    </lineage>
</organism>
<evidence type="ECO:0008006" key="8">
    <source>
        <dbReference type="Google" id="ProtNLM"/>
    </source>
</evidence>
<dbReference type="InterPro" id="IPR001680">
    <property type="entry name" value="WD40_rpt"/>
</dbReference>
<dbReference type="PANTHER" id="PTHR46202:SF1">
    <property type="entry name" value="DNA EXCISION REPAIR PROTEIN ERCC-8"/>
    <property type="match status" value="1"/>
</dbReference>
<dbReference type="Gene3D" id="2.130.10.10">
    <property type="entry name" value="YVTN repeat-like/Quinoprotein amine dehydrogenase"/>
    <property type="match status" value="1"/>
</dbReference>
<dbReference type="OrthoDB" id="361494at2759"/>
<dbReference type="GO" id="GO:0000209">
    <property type="term" value="P:protein polyubiquitination"/>
    <property type="evidence" value="ECO:0007669"/>
    <property type="project" value="TreeGrafter"/>
</dbReference>
<name>A0A814C2R4_9BILA</name>
<dbReference type="GO" id="GO:0000109">
    <property type="term" value="C:nucleotide-excision repair complex"/>
    <property type="evidence" value="ECO:0007669"/>
    <property type="project" value="TreeGrafter"/>
</dbReference>
<dbReference type="SMART" id="SM00320">
    <property type="entry name" value="WD40"/>
    <property type="match status" value="5"/>
</dbReference>
<dbReference type="GO" id="GO:0043161">
    <property type="term" value="P:proteasome-mediated ubiquitin-dependent protein catabolic process"/>
    <property type="evidence" value="ECO:0007669"/>
    <property type="project" value="TreeGrafter"/>
</dbReference>
<proteinExistence type="predicted"/>
<evidence type="ECO:0000313" key="5">
    <source>
        <dbReference type="EMBL" id="CAF3576845.1"/>
    </source>
</evidence>
<dbReference type="EMBL" id="CAJNOQ010002058">
    <property type="protein sequence ID" value="CAF0936047.1"/>
    <property type="molecule type" value="Genomic_DNA"/>
</dbReference>
<sequence length="433" mass="48943">MFKLLSMREYGLCDDVANAERTKKIGNFTLCVYRSLQTYHPTPVNTMDLEQIDYRYLLSGGLNGNICCHDMLPPDLVATHPVIFKIDRHTNSDHHTHSVSSILWYPHDNGLFITLALDKKLKLWDANRLKLADEYDFTQFAYSAHMPTVNSSLIAVAHANGDVRLIDIRSGSSTHIMHLHKGNGVGIVKWFNNNSNLLASGGNVSFFCSVDGRVLFTDIRSSRTYYMCLDRDNVSTVESASTTCETSIRSKSNKSTTSSTVIAHDRCVKSLQFLSDNRHLLSLGSDNCMRLWSIDTGKHLLVNYGHIQVEGQKLVTIGTTQIKYELNKALAYVPSSKSIRVYDIFSGASLPSLNGHLMRVNTCVFNQAWTELYSCSDNINIWADMKKQQNDYELMMRTQSRNESQTTTSKSRQSFSLGQILNRDQWSDDEDES</sequence>
<dbReference type="Proteomes" id="UP000677228">
    <property type="component" value="Unassembled WGS sequence"/>
</dbReference>
<evidence type="ECO:0000313" key="6">
    <source>
        <dbReference type="EMBL" id="CAF3713231.1"/>
    </source>
</evidence>
<feature type="repeat" description="WD" evidence="1">
    <location>
        <begin position="261"/>
        <end position="302"/>
    </location>
</feature>
<protein>
    <recommendedName>
        <fullName evidence="8">DNA excision repair protein ERCC-8</fullName>
    </recommendedName>
</protein>
<dbReference type="EMBL" id="CAJOBA010001106">
    <property type="protein sequence ID" value="CAF3576845.1"/>
    <property type="molecule type" value="Genomic_DNA"/>
</dbReference>
<dbReference type="GO" id="GO:0006283">
    <property type="term" value="P:transcription-coupled nucleotide-excision repair"/>
    <property type="evidence" value="ECO:0007669"/>
    <property type="project" value="InterPro"/>
</dbReference>
<evidence type="ECO:0000256" key="2">
    <source>
        <dbReference type="SAM" id="MobiDB-lite"/>
    </source>
</evidence>
<evidence type="ECO:0000256" key="1">
    <source>
        <dbReference type="PROSITE-ProRule" id="PRU00221"/>
    </source>
</evidence>
<dbReference type="Proteomes" id="UP000682733">
    <property type="component" value="Unassembled WGS sequence"/>
</dbReference>
<dbReference type="InterPro" id="IPR042238">
    <property type="entry name" value="Rad28/ERCC8/Ckn1/ATCSA-1"/>
</dbReference>
<dbReference type="Proteomes" id="UP000681722">
    <property type="component" value="Unassembled WGS sequence"/>
</dbReference>
<accession>A0A814C2R4</accession>
<keyword evidence="1" id="KW-0853">WD repeat</keyword>
<feature type="compositionally biased region" description="Polar residues" evidence="2">
    <location>
        <begin position="399"/>
        <end position="424"/>
    </location>
</feature>
<dbReference type="InterPro" id="IPR015943">
    <property type="entry name" value="WD40/YVTN_repeat-like_dom_sf"/>
</dbReference>
<comment type="caution">
    <text evidence="4">The sequence shown here is derived from an EMBL/GenBank/DDBJ whole genome shotgun (WGS) entry which is preliminary data.</text>
</comment>
<dbReference type="SUPFAM" id="SSF50978">
    <property type="entry name" value="WD40 repeat-like"/>
    <property type="match status" value="1"/>
</dbReference>
<dbReference type="EMBL" id="CAJOBC010002058">
    <property type="protein sequence ID" value="CAF3713231.1"/>
    <property type="molecule type" value="Genomic_DNA"/>
</dbReference>
<dbReference type="EMBL" id="CAJNOK010001106">
    <property type="protein sequence ID" value="CAF0793998.1"/>
    <property type="molecule type" value="Genomic_DNA"/>
</dbReference>
<evidence type="ECO:0000313" key="7">
    <source>
        <dbReference type="Proteomes" id="UP000663829"/>
    </source>
</evidence>
<evidence type="ECO:0000313" key="4">
    <source>
        <dbReference type="EMBL" id="CAF0936047.1"/>
    </source>
</evidence>
<reference evidence="4" key="1">
    <citation type="submission" date="2021-02" db="EMBL/GenBank/DDBJ databases">
        <authorList>
            <person name="Nowell W R."/>
        </authorList>
    </citation>
    <scope>NUCLEOTIDE SEQUENCE</scope>
</reference>
<keyword evidence="7" id="KW-1185">Reference proteome</keyword>
<feature type="region of interest" description="Disordered" evidence="2">
    <location>
        <begin position="399"/>
        <end position="433"/>
    </location>
</feature>
<dbReference type="AlphaFoldDB" id="A0A814C2R4"/>
<gene>
    <name evidence="4" type="ORF">GPM918_LOCUS10446</name>
    <name evidence="3" type="ORF">OVA965_LOCUS4287</name>
    <name evidence="6" type="ORF">SRO942_LOCUS10447</name>
    <name evidence="5" type="ORF">TMI583_LOCUS4285</name>
</gene>